<reference evidence="2" key="1">
    <citation type="submission" date="2020-07" db="EMBL/GenBank/DDBJ databases">
        <authorList>
            <person name="Lin J."/>
        </authorList>
    </citation>
    <scope>NUCLEOTIDE SEQUENCE</scope>
</reference>
<dbReference type="PANTHER" id="PTHR33566:SF6">
    <property type="entry name" value="PROTEIN DEFECTIVE IN MERISTEM SILENCING 3"/>
    <property type="match status" value="1"/>
</dbReference>
<name>A0A6V7PY51_ANACO</name>
<dbReference type="EMBL" id="LR862153">
    <property type="protein sequence ID" value="CAD1835701.1"/>
    <property type="molecule type" value="Genomic_DNA"/>
</dbReference>
<proteinExistence type="predicted"/>
<sequence>MWRFALQRLPCLAFAPSSMLPLPVGSLMQFTVATCRLRSNPLLSSARCLRLRRAESCASRPPLSSRLLSEYLGLKTMLAIVCKTYEGVKALEKHDNEGMIDKNAGLYGLGPPIGRLLNGRFLVLCLEKLRFLGNHQIFYSLCKLLCSNAIVHVKLSALAHVSVKLHDLDLTEIVA</sequence>
<feature type="chain" id="PRO_5027556522" evidence="1">
    <location>
        <begin position="22"/>
        <end position="175"/>
    </location>
</feature>
<organism evidence="2">
    <name type="scientific">Ananas comosus var. bracteatus</name>
    <name type="common">red pineapple</name>
    <dbReference type="NCBI Taxonomy" id="296719"/>
    <lineage>
        <taxon>Eukaryota</taxon>
        <taxon>Viridiplantae</taxon>
        <taxon>Streptophyta</taxon>
        <taxon>Embryophyta</taxon>
        <taxon>Tracheophyta</taxon>
        <taxon>Spermatophyta</taxon>
        <taxon>Magnoliopsida</taxon>
        <taxon>Liliopsida</taxon>
        <taxon>Poales</taxon>
        <taxon>Bromeliaceae</taxon>
        <taxon>Bromelioideae</taxon>
        <taxon>Ananas</taxon>
    </lineage>
</organism>
<accession>A0A6V7PY51</accession>
<evidence type="ECO:0000313" key="2">
    <source>
        <dbReference type="EMBL" id="CAD1835701.1"/>
    </source>
</evidence>
<dbReference type="PANTHER" id="PTHR33566">
    <property type="entry name" value="EN/SPM-LIKE TRANSPOSON-RELATED"/>
    <property type="match status" value="1"/>
</dbReference>
<feature type="signal peptide" evidence="1">
    <location>
        <begin position="1"/>
        <end position="21"/>
    </location>
</feature>
<protein>
    <submittedName>
        <fullName evidence="2">Uncharacterized protein</fullName>
    </submittedName>
</protein>
<keyword evidence="1" id="KW-0732">Signal</keyword>
<dbReference type="AlphaFoldDB" id="A0A6V7PY51"/>
<gene>
    <name evidence="2" type="ORF">CB5_LOCUS18912</name>
</gene>
<evidence type="ECO:0000256" key="1">
    <source>
        <dbReference type="SAM" id="SignalP"/>
    </source>
</evidence>